<proteinExistence type="predicted"/>
<protein>
    <recommendedName>
        <fullName evidence="4">YbaB/EbfC DNA-binding family protein</fullName>
    </recommendedName>
</protein>
<reference evidence="3" key="1">
    <citation type="journal article" date="2019" name="Int. J. Syst. Evol. Microbiol.">
        <title>The Global Catalogue of Microorganisms (GCM) 10K type strain sequencing project: providing services to taxonomists for standard genome sequencing and annotation.</title>
        <authorList>
            <consortium name="The Broad Institute Genomics Platform"/>
            <consortium name="The Broad Institute Genome Sequencing Center for Infectious Disease"/>
            <person name="Wu L."/>
            <person name="Ma J."/>
        </authorList>
    </citation>
    <scope>NUCLEOTIDE SEQUENCE [LARGE SCALE GENOMIC DNA]</scope>
    <source>
        <strain evidence="3">KACC 12634</strain>
    </source>
</reference>
<dbReference type="RefSeq" id="WP_382352064.1">
    <property type="nucleotide sequence ID" value="NZ_JBHMBP010000004.1"/>
</dbReference>
<evidence type="ECO:0008006" key="4">
    <source>
        <dbReference type="Google" id="ProtNLM"/>
    </source>
</evidence>
<dbReference type="Proteomes" id="UP001596470">
    <property type="component" value="Unassembled WGS sequence"/>
</dbReference>
<keyword evidence="3" id="KW-1185">Reference proteome</keyword>
<dbReference type="EMBL" id="JBHSYS010000001">
    <property type="protein sequence ID" value="MFC6955575.1"/>
    <property type="molecule type" value="Genomic_DNA"/>
</dbReference>
<evidence type="ECO:0000313" key="2">
    <source>
        <dbReference type="EMBL" id="MFC6955575.1"/>
    </source>
</evidence>
<sequence length="271" mass="28729">MSASAPPGEPPEPLRHTSPCGNVTVTVDPGQGLVVELGDKAVNMFTHELAELVTRTAREAQDAAHAAAPEPEPSLSMADSLALLTGLRDSFADSGLRATLERQRAEFAPDDPEDDPHERFTGAPNLRLPQAAMDVLDHSIELLARFQAAPPGAGDVPMPVGTARSESKLVTVEATLEHPIAKVLFSKRAFENGPRALSAEINETAKAAAADLAARAEDFFPDAGLPMGADAVKTVAEELDRRTGAALKELEQIQDHHARLTKLIRDGGHLA</sequence>
<evidence type="ECO:0000313" key="3">
    <source>
        <dbReference type="Proteomes" id="UP001596470"/>
    </source>
</evidence>
<gene>
    <name evidence="2" type="ORF">ACFQS3_00055</name>
</gene>
<organism evidence="2 3">
    <name type="scientific">Glycomyces mayteni</name>
    <dbReference type="NCBI Taxonomy" id="543887"/>
    <lineage>
        <taxon>Bacteria</taxon>
        <taxon>Bacillati</taxon>
        <taxon>Actinomycetota</taxon>
        <taxon>Actinomycetes</taxon>
        <taxon>Glycomycetales</taxon>
        <taxon>Glycomycetaceae</taxon>
        <taxon>Glycomyces</taxon>
    </lineage>
</organism>
<comment type="caution">
    <text evidence="2">The sequence shown here is derived from an EMBL/GenBank/DDBJ whole genome shotgun (WGS) entry which is preliminary data.</text>
</comment>
<evidence type="ECO:0000256" key="1">
    <source>
        <dbReference type="SAM" id="MobiDB-lite"/>
    </source>
</evidence>
<feature type="region of interest" description="Disordered" evidence="1">
    <location>
        <begin position="1"/>
        <end position="24"/>
    </location>
</feature>
<name>A0ABW2D004_9ACTN</name>
<accession>A0ABW2D004</accession>
<feature type="region of interest" description="Disordered" evidence="1">
    <location>
        <begin position="106"/>
        <end position="125"/>
    </location>
</feature>